<organism evidence="3 4">
    <name type="scientific">Sphingobacterium paucimobilis HER1398</name>
    <dbReference type="NCBI Taxonomy" id="1346330"/>
    <lineage>
        <taxon>Bacteria</taxon>
        <taxon>Pseudomonadati</taxon>
        <taxon>Bacteroidota</taxon>
        <taxon>Sphingobacteriia</taxon>
        <taxon>Sphingobacteriales</taxon>
        <taxon>Sphingobacteriaceae</taxon>
        <taxon>Sphingobacterium</taxon>
    </lineage>
</organism>
<dbReference type="InterPro" id="IPR012373">
    <property type="entry name" value="Ferrdict_sens_TM"/>
</dbReference>
<evidence type="ECO:0008006" key="5">
    <source>
        <dbReference type="Google" id="ProtNLM"/>
    </source>
</evidence>
<protein>
    <recommendedName>
        <fullName evidence="5">FecR protein domain-containing protein</fullName>
    </recommendedName>
</protein>
<dbReference type="PANTHER" id="PTHR30273:SF2">
    <property type="entry name" value="PROTEIN FECR"/>
    <property type="match status" value="1"/>
</dbReference>
<dbReference type="Pfam" id="PF16344">
    <property type="entry name" value="FecR_C"/>
    <property type="match status" value="1"/>
</dbReference>
<dbReference type="STRING" id="1346330.M472_06110"/>
<feature type="domain" description="FecR protein" evidence="1">
    <location>
        <begin position="189"/>
        <end position="283"/>
    </location>
</feature>
<dbReference type="PANTHER" id="PTHR30273">
    <property type="entry name" value="PERIPLASMIC SIGNAL SENSOR AND SIGMA FACTOR ACTIVATOR FECR-RELATED"/>
    <property type="match status" value="1"/>
</dbReference>
<reference evidence="3 4" key="1">
    <citation type="journal article" date="2013" name="Genome Announc.">
        <title>The Draft Genome Sequence of Sphingomonas paucimobilis Strain HER1398 (Proteobacteria), Host to the Giant PAU Phage, Indicates That It Is a Member of the Genus Sphingobacterium (Bacteroidetes).</title>
        <authorList>
            <person name="White R.A.III."/>
            <person name="Suttle C.A."/>
        </authorList>
    </citation>
    <scope>NUCLEOTIDE SEQUENCE [LARGE SCALE GENOMIC DNA]</scope>
    <source>
        <strain evidence="3 4">HER1398</strain>
    </source>
</reference>
<keyword evidence="4" id="KW-1185">Reference proteome</keyword>
<dbReference type="Gene3D" id="3.55.50.30">
    <property type="match status" value="1"/>
</dbReference>
<gene>
    <name evidence="3" type="ORF">M472_06110</name>
</gene>
<dbReference type="GO" id="GO:0016989">
    <property type="term" value="F:sigma factor antagonist activity"/>
    <property type="evidence" value="ECO:0007669"/>
    <property type="project" value="TreeGrafter"/>
</dbReference>
<evidence type="ECO:0000259" key="1">
    <source>
        <dbReference type="Pfam" id="PF04773"/>
    </source>
</evidence>
<dbReference type="Pfam" id="PF04773">
    <property type="entry name" value="FecR"/>
    <property type="match status" value="1"/>
</dbReference>
<dbReference type="PATRIC" id="fig|1346330.5.peg.2883"/>
<feature type="domain" description="Protein FecR C-terminal" evidence="2">
    <location>
        <begin position="325"/>
        <end position="389"/>
    </location>
</feature>
<accession>U2HS53</accession>
<comment type="caution">
    <text evidence="3">The sequence shown here is derived from an EMBL/GenBank/DDBJ whole genome shotgun (WGS) entry which is preliminary data.</text>
</comment>
<dbReference type="InterPro" id="IPR032508">
    <property type="entry name" value="FecR_C"/>
</dbReference>
<evidence type="ECO:0000259" key="2">
    <source>
        <dbReference type="Pfam" id="PF16344"/>
    </source>
</evidence>
<proteinExistence type="predicted"/>
<dbReference type="EMBL" id="ATDL01000016">
    <property type="protein sequence ID" value="ERJ58337.1"/>
    <property type="molecule type" value="Genomic_DNA"/>
</dbReference>
<dbReference type="eggNOG" id="COG3712">
    <property type="taxonomic scope" value="Bacteria"/>
</dbReference>
<evidence type="ECO:0000313" key="4">
    <source>
        <dbReference type="Proteomes" id="UP000016584"/>
    </source>
</evidence>
<dbReference type="Proteomes" id="UP000016584">
    <property type="component" value="Unassembled WGS sequence"/>
</dbReference>
<name>U2HS53_9SPHI</name>
<dbReference type="Gene3D" id="2.60.120.1440">
    <property type="match status" value="1"/>
</dbReference>
<dbReference type="InterPro" id="IPR006860">
    <property type="entry name" value="FecR"/>
</dbReference>
<evidence type="ECO:0000313" key="3">
    <source>
        <dbReference type="EMBL" id="ERJ58337.1"/>
    </source>
</evidence>
<dbReference type="AlphaFoldDB" id="U2HS53"/>
<sequence>MVVNYIDPNVYPYVMTREEYILLYERYLDGKCSVEELETLENYKDDFSIDTISYWHAEKMGNEEVFKKNSLVKIRQQININKAKVIRFSWKKYAVACVALLVLFSISVRLYQTGRDTEVERTIVTTKRLERKNVLAPLLTLSDGEQISLSDSTIGSIYTEGGELITRQAHKELVYTEMSDEVGAMRYNTLSVPQGMSYKVVLSDGSIVWLNAGSVLKYPVVFASSERKVELSGEAYFDVERNELKPFRVIVNESEVEVLGTAFNVNGYDKDITRTTLVEGSVKLKGVRSKVILKPGQMGIDTKSSTIELKKVNVESVIDWKNGLFTFDDENLESILEKVSRWYGVEVEYVGKVSSDYLYYGRLERTVAIEEILKSIELTGKTKFEIITDKASGKERRIIVTTK</sequence>